<proteinExistence type="predicted"/>
<name>A0A1I5YR81_9BACT</name>
<dbReference type="InterPro" id="IPR045361">
    <property type="entry name" value="CIS_tube_prot_N"/>
</dbReference>
<dbReference type="AlphaFoldDB" id="A0A1I5YR81"/>
<gene>
    <name evidence="2" type="ORF">SAMN05444277_113112</name>
</gene>
<dbReference type="Proteomes" id="UP000199031">
    <property type="component" value="Unassembled WGS sequence"/>
</dbReference>
<organism evidence="2 3">
    <name type="scientific">Parafilimonas terrae</name>
    <dbReference type="NCBI Taxonomy" id="1465490"/>
    <lineage>
        <taxon>Bacteria</taxon>
        <taxon>Pseudomonadati</taxon>
        <taxon>Bacteroidota</taxon>
        <taxon>Chitinophagia</taxon>
        <taxon>Chitinophagales</taxon>
        <taxon>Chitinophagaceae</taxon>
        <taxon>Parafilimonas</taxon>
    </lineage>
</organism>
<accession>A0A1I5YR81</accession>
<feature type="domain" description="LysM" evidence="1">
    <location>
        <begin position="191"/>
        <end position="238"/>
    </location>
</feature>
<protein>
    <recommendedName>
        <fullName evidence="1">LysM domain-containing protein</fullName>
    </recommendedName>
</protein>
<sequence>MSLGQLQKMTLVAYTDNTFQKKVRELPPYEVLINPESYTITYGTASSDQTAQGSSETQSAFRNRLAQTLSFKFLFDGTGVIKKDEGFLSGLASGLAIPGLNANPPDVAQMLSDFKKVVYDYNSETHEPPYVQLQWGLLLYNCKLKTMTINFKLFKPDGSPLRAEADCSFEGVIDEKKLAGIENRQSPDLTHIRTVQEGDTLSLMCYREYGDSKYYYQVAQFNNLIDFKNLRTGAKLLFPPLANN</sequence>
<dbReference type="OrthoDB" id="9815939at2"/>
<dbReference type="EMBL" id="FOXQ01000013">
    <property type="protein sequence ID" value="SFQ46417.1"/>
    <property type="molecule type" value="Genomic_DNA"/>
</dbReference>
<keyword evidence="3" id="KW-1185">Reference proteome</keyword>
<evidence type="ECO:0000313" key="3">
    <source>
        <dbReference type="Proteomes" id="UP000199031"/>
    </source>
</evidence>
<dbReference type="CDD" id="cd00118">
    <property type="entry name" value="LysM"/>
    <property type="match status" value="1"/>
</dbReference>
<dbReference type="PROSITE" id="PS51782">
    <property type="entry name" value="LYSM"/>
    <property type="match status" value="1"/>
</dbReference>
<evidence type="ECO:0000313" key="2">
    <source>
        <dbReference type="EMBL" id="SFQ46417.1"/>
    </source>
</evidence>
<reference evidence="2 3" key="1">
    <citation type="submission" date="2016-10" db="EMBL/GenBank/DDBJ databases">
        <authorList>
            <person name="de Groot N.N."/>
        </authorList>
    </citation>
    <scope>NUCLEOTIDE SEQUENCE [LARGE SCALE GENOMIC DNA]</scope>
    <source>
        <strain evidence="2 3">DSM 28286</strain>
    </source>
</reference>
<dbReference type="InterPro" id="IPR018392">
    <property type="entry name" value="LysM"/>
</dbReference>
<evidence type="ECO:0000259" key="1">
    <source>
        <dbReference type="PROSITE" id="PS51782"/>
    </source>
</evidence>
<dbReference type="STRING" id="1465490.SAMN05444277_113112"/>
<dbReference type="Pfam" id="PF19266">
    <property type="entry name" value="CIS_tube"/>
    <property type="match status" value="1"/>
</dbReference>
<dbReference type="RefSeq" id="WP_090661944.1">
    <property type="nucleotide sequence ID" value="NZ_FOXQ01000013.1"/>
</dbReference>